<gene>
    <name evidence="1" type="ORF">SAMN04487970_10796</name>
</gene>
<protein>
    <submittedName>
        <fullName evidence="1">Uncharacterized protein</fullName>
    </submittedName>
</protein>
<organism evidence="1 2">
    <name type="scientific">Paenibacillus tianmuensis</name>
    <dbReference type="NCBI Taxonomy" id="624147"/>
    <lineage>
        <taxon>Bacteria</taxon>
        <taxon>Bacillati</taxon>
        <taxon>Bacillota</taxon>
        <taxon>Bacilli</taxon>
        <taxon>Bacillales</taxon>
        <taxon>Paenibacillaceae</taxon>
        <taxon>Paenibacillus</taxon>
    </lineage>
</organism>
<proteinExistence type="predicted"/>
<accession>A0A1G4TYE0</accession>
<evidence type="ECO:0000313" key="2">
    <source>
        <dbReference type="Proteomes" id="UP000198601"/>
    </source>
</evidence>
<evidence type="ECO:0000313" key="1">
    <source>
        <dbReference type="EMBL" id="SCW86416.1"/>
    </source>
</evidence>
<keyword evidence="2" id="KW-1185">Reference proteome</keyword>
<sequence length="115" mass="12365">MLMPGPLFKAIALLNLTETAAFGATSLAPLAGACCTPKVGVVPPVFRSPLTITSLIRLEPELDTVPPLTLFVEFTTQRMYSRLLSSAWLGSGASISLQLLFLQLKFVFSSTRLPP</sequence>
<dbReference type="AlphaFoldDB" id="A0A1G4TYE0"/>
<reference evidence="2" key="1">
    <citation type="submission" date="2016-10" db="EMBL/GenBank/DDBJ databases">
        <authorList>
            <person name="Varghese N."/>
            <person name="Submissions S."/>
        </authorList>
    </citation>
    <scope>NUCLEOTIDE SEQUENCE [LARGE SCALE GENOMIC DNA]</scope>
    <source>
        <strain evidence="2">CGMCC 1.8946</strain>
    </source>
</reference>
<name>A0A1G4TYE0_9BACL</name>
<dbReference type="Proteomes" id="UP000198601">
    <property type="component" value="Unassembled WGS sequence"/>
</dbReference>
<dbReference type="EMBL" id="FMTT01000079">
    <property type="protein sequence ID" value="SCW86416.1"/>
    <property type="molecule type" value="Genomic_DNA"/>
</dbReference>
<dbReference type="RefSeq" id="WP_245719862.1">
    <property type="nucleotide sequence ID" value="NZ_FMTT01000079.1"/>
</dbReference>